<comment type="caution">
    <text evidence="1">The sequence shown here is derived from an EMBL/GenBank/DDBJ whole genome shotgun (WGS) entry which is preliminary data.</text>
</comment>
<sequence length="88" mass="9658">MTGGQGQGGRKATWSQFQDNREYVSRFGAGSTLLDSSAQKQSQTAVYVGRMCGNSTSAQNPRPLHRHGSGDVLLYRDRHTWTALDPIC</sequence>
<dbReference type="EMBL" id="JAINUF010000013">
    <property type="protein sequence ID" value="KAJ8343495.1"/>
    <property type="molecule type" value="Genomic_DNA"/>
</dbReference>
<accession>A0A9Q1IL42</accession>
<reference evidence="1" key="1">
    <citation type="journal article" date="2023" name="Science">
        <title>Genome structures resolve the early diversification of teleost fishes.</title>
        <authorList>
            <person name="Parey E."/>
            <person name="Louis A."/>
            <person name="Montfort J."/>
            <person name="Bouchez O."/>
            <person name="Roques C."/>
            <person name="Iampietro C."/>
            <person name="Lluch J."/>
            <person name="Castinel A."/>
            <person name="Donnadieu C."/>
            <person name="Desvignes T."/>
            <person name="Floi Bucao C."/>
            <person name="Jouanno E."/>
            <person name="Wen M."/>
            <person name="Mejri S."/>
            <person name="Dirks R."/>
            <person name="Jansen H."/>
            <person name="Henkel C."/>
            <person name="Chen W.J."/>
            <person name="Zahm M."/>
            <person name="Cabau C."/>
            <person name="Klopp C."/>
            <person name="Thompson A.W."/>
            <person name="Robinson-Rechavi M."/>
            <person name="Braasch I."/>
            <person name="Lecointre G."/>
            <person name="Bobe J."/>
            <person name="Postlethwait J.H."/>
            <person name="Berthelot C."/>
            <person name="Roest Crollius H."/>
            <person name="Guiguen Y."/>
        </authorList>
    </citation>
    <scope>NUCLEOTIDE SEQUENCE</scope>
    <source>
        <strain evidence="1">WJC10195</strain>
    </source>
</reference>
<name>A0A9Q1IL42_SYNKA</name>
<dbReference type="AlphaFoldDB" id="A0A9Q1IL42"/>
<organism evidence="1 2">
    <name type="scientific">Synaphobranchus kaupii</name>
    <name type="common">Kaup's arrowtooth eel</name>
    <dbReference type="NCBI Taxonomy" id="118154"/>
    <lineage>
        <taxon>Eukaryota</taxon>
        <taxon>Metazoa</taxon>
        <taxon>Chordata</taxon>
        <taxon>Craniata</taxon>
        <taxon>Vertebrata</taxon>
        <taxon>Euteleostomi</taxon>
        <taxon>Actinopterygii</taxon>
        <taxon>Neopterygii</taxon>
        <taxon>Teleostei</taxon>
        <taxon>Anguilliformes</taxon>
        <taxon>Synaphobranchidae</taxon>
        <taxon>Synaphobranchus</taxon>
    </lineage>
</organism>
<evidence type="ECO:0000313" key="1">
    <source>
        <dbReference type="EMBL" id="KAJ8343495.1"/>
    </source>
</evidence>
<keyword evidence="2" id="KW-1185">Reference proteome</keyword>
<proteinExistence type="predicted"/>
<evidence type="ECO:0000313" key="2">
    <source>
        <dbReference type="Proteomes" id="UP001152622"/>
    </source>
</evidence>
<protein>
    <submittedName>
        <fullName evidence="1">Uncharacterized protein</fullName>
    </submittedName>
</protein>
<gene>
    <name evidence="1" type="ORF">SKAU_G00308240</name>
</gene>
<dbReference type="Proteomes" id="UP001152622">
    <property type="component" value="Chromosome 13"/>
</dbReference>